<dbReference type="EMBL" id="JAUTXU010000487">
    <property type="protein sequence ID" value="KAK3679594.1"/>
    <property type="molecule type" value="Genomic_DNA"/>
</dbReference>
<dbReference type="Proteomes" id="UP001281147">
    <property type="component" value="Unassembled WGS sequence"/>
</dbReference>
<evidence type="ECO:0000313" key="1">
    <source>
        <dbReference type="EMBL" id="KAK3679594.1"/>
    </source>
</evidence>
<proteinExistence type="predicted"/>
<reference evidence="1" key="1">
    <citation type="submission" date="2023-07" db="EMBL/GenBank/DDBJ databases">
        <title>Black Yeasts Isolated from many extreme environments.</title>
        <authorList>
            <person name="Coleine C."/>
            <person name="Stajich J.E."/>
            <person name="Selbmann L."/>
        </authorList>
    </citation>
    <scope>NUCLEOTIDE SEQUENCE</scope>
    <source>
        <strain evidence="1">CCFEE 5714</strain>
    </source>
</reference>
<comment type="caution">
    <text evidence="1">The sequence shown here is derived from an EMBL/GenBank/DDBJ whole genome shotgun (WGS) entry which is preliminary data.</text>
</comment>
<gene>
    <name evidence="1" type="ORF">LTR37_021380</name>
</gene>
<sequence length="457" mass="51873">MDTFFARWETLPAELRDNIYEFVFITARSKVHITSNYRPPALLQLDRTSRDLFARSYYRKTTFVLQDPGSWTRLVQWLQSLERSHQSMLQDILIQTCTEINSSYFRHCKSMKRDGSDRGIVDGDKRKLWAFYFNRADDNLIVEDTLRLEQHFLSKTTGERVVLKSGASGDESSTEAKMKPFVINVTGQAEIPHEAERALINVVVASSGNNKAAVSEEVLTTARHVETILKDLAPSDDSAEAKQASPLAHWSKTSFSATSHVPWNHKDSVAMPRQYKGSINFDIRFKDSKALGNFGARLSSLTHVEVTNIRWILTKVTEKSYRSRLRKEAAKDALQKAQDYCEVMNCTNVQPVELDEGYSSTYAAMGQERMAQQQQAQMQVQWQQQGHLRSFDNDDLQPTGFASDTRDESPLEFRPEEVKMSMSVTVKFHAEYVVEGLPPCLMLDADAIDSQVADTAS</sequence>
<name>A0ACC3M8X0_9PEZI</name>
<keyword evidence="2" id="KW-1185">Reference proteome</keyword>
<evidence type="ECO:0000313" key="2">
    <source>
        <dbReference type="Proteomes" id="UP001281147"/>
    </source>
</evidence>
<organism evidence="1 2">
    <name type="scientific">Vermiconidia calcicola</name>
    <dbReference type="NCBI Taxonomy" id="1690605"/>
    <lineage>
        <taxon>Eukaryota</taxon>
        <taxon>Fungi</taxon>
        <taxon>Dikarya</taxon>
        <taxon>Ascomycota</taxon>
        <taxon>Pezizomycotina</taxon>
        <taxon>Dothideomycetes</taxon>
        <taxon>Dothideomycetidae</taxon>
        <taxon>Mycosphaerellales</taxon>
        <taxon>Extremaceae</taxon>
        <taxon>Vermiconidia</taxon>
    </lineage>
</organism>
<accession>A0ACC3M8X0</accession>
<protein>
    <submittedName>
        <fullName evidence="1">Uncharacterized protein</fullName>
    </submittedName>
</protein>